<dbReference type="SUPFAM" id="SSF56524">
    <property type="entry name" value="Oxidoreductase molybdopterin-binding domain"/>
    <property type="match status" value="1"/>
</dbReference>
<dbReference type="Gene3D" id="3.90.420.10">
    <property type="entry name" value="Oxidoreductase, molybdopterin-binding domain"/>
    <property type="match status" value="1"/>
</dbReference>
<dbReference type="Pfam" id="PF00174">
    <property type="entry name" value="Oxidored_molyb"/>
    <property type="match status" value="1"/>
</dbReference>
<dbReference type="InterPro" id="IPR000572">
    <property type="entry name" value="OxRdtase_Mopterin-bd_dom"/>
</dbReference>
<feature type="domain" description="Oxidoreductase molybdopterin-binding" evidence="1">
    <location>
        <begin position="70"/>
        <end position="180"/>
    </location>
</feature>
<gene>
    <name evidence="2" type="ORF">SDC9_31742</name>
</gene>
<accession>A0A644V362</accession>
<dbReference type="EMBL" id="VSSQ01000211">
    <property type="protein sequence ID" value="MPL85769.1"/>
    <property type="molecule type" value="Genomic_DNA"/>
</dbReference>
<evidence type="ECO:0000313" key="2">
    <source>
        <dbReference type="EMBL" id="MPL85769.1"/>
    </source>
</evidence>
<evidence type="ECO:0000259" key="1">
    <source>
        <dbReference type="Pfam" id="PF00174"/>
    </source>
</evidence>
<protein>
    <recommendedName>
        <fullName evidence="1">Oxidoreductase molybdopterin-binding domain-containing protein</fullName>
    </recommendedName>
</protein>
<organism evidence="2">
    <name type="scientific">bioreactor metagenome</name>
    <dbReference type="NCBI Taxonomy" id="1076179"/>
    <lineage>
        <taxon>unclassified sequences</taxon>
        <taxon>metagenomes</taxon>
        <taxon>ecological metagenomes</taxon>
    </lineage>
</organism>
<dbReference type="AlphaFoldDB" id="A0A644V362"/>
<comment type="caution">
    <text evidence="2">The sequence shown here is derived from an EMBL/GenBank/DDBJ whole genome shotgun (WGS) entry which is preliminary data.</text>
</comment>
<sequence length="182" mass="19625">MRCLLVILVIFACICTAGCVSNPYGDIDWPLTLVGADGHEMVMTVSEVASLPSVNGNGYAVSTVGIKYGPYNITGVPLIELLNQVGGVHEGQTVHISAADGYLWVFSYEQLLGEDLLCLDANLKEMKTPVTMTPILMYAADGAPYPYDDGGPLRMATMTAEPDVITEGSLWVKWVDRIEIHG</sequence>
<name>A0A644V362_9ZZZZ</name>
<reference evidence="2" key="1">
    <citation type="submission" date="2019-08" db="EMBL/GenBank/DDBJ databases">
        <authorList>
            <person name="Kucharzyk K."/>
            <person name="Murdoch R.W."/>
            <person name="Higgins S."/>
            <person name="Loffler F."/>
        </authorList>
    </citation>
    <scope>NUCLEOTIDE SEQUENCE</scope>
</reference>
<proteinExistence type="predicted"/>
<dbReference type="InterPro" id="IPR036374">
    <property type="entry name" value="OxRdtase_Mopterin-bd_sf"/>
</dbReference>